<comment type="pathway">
    <text evidence="2 14">Polyol metabolism; myo-inositol degradation into D-glucuronate; D-glucuronate from myo-inositol: step 1/1.</text>
</comment>
<evidence type="ECO:0000256" key="1">
    <source>
        <dbReference type="ARBA" id="ARBA00004496"/>
    </source>
</evidence>
<keyword evidence="16" id="KW-1185">Reference proteome</keyword>
<dbReference type="GO" id="GO:0019853">
    <property type="term" value="P:L-ascorbic acid biosynthetic process"/>
    <property type="evidence" value="ECO:0007669"/>
    <property type="project" value="UniProtKB-KW"/>
</dbReference>
<evidence type="ECO:0000256" key="9">
    <source>
        <dbReference type="ARBA" id="ARBA00023002"/>
    </source>
</evidence>
<gene>
    <name evidence="15" type="ORF">Sjap_019508</name>
</gene>
<evidence type="ECO:0000256" key="13">
    <source>
        <dbReference type="PIRSR" id="PIRSR607828-2"/>
    </source>
</evidence>
<comment type="subcellular location">
    <subcellularLocation>
        <location evidence="1 14">Cytoplasm</location>
    </subcellularLocation>
</comment>
<evidence type="ECO:0000256" key="7">
    <source>
        <dbReference type="ARBA" id="ARBA00022644"/>
    </source>
</evidence>
<keyword evidence="7" id="KW-0060">Ascorbate biosynthesis</keyword>
<feature type="binding site" evidence="13">
    <location>
        <position position="144"/>
    </location>
    <ligand>
        <name>Fe cation</name>
        <dbReference type="ChEBI" id="CHEBI:24875"/>
        <label>1</label>
    </ligand>
</feature>
<comment type="catalytic activity">
    <reaction evidence="12 14">
        <text>myo-inositol + O2 = D-glucuronate + H2O + H(+)</text>
        <dbReference type="Rhea" id="RHEA:23696"/>
        <dbReference type="ChEBI" id="CHEBI:15377"/>
        <dbReference type="ChEBI" id="CHEBI:15378"/>
        <dbReference type="ChEBI" id="CHEBI:15379"/>
        <dbReference type="ChEBI" id="CHEBI:17268"/>
        <dbReference type="ChEBI" id="CHEBI:58720"/>
        <dbReference type="EC" id="1.13.99.1"/>
    </reaction>
</comment>
<evidence type="ECO:0000256" key="10">
    <source>
        <dbReference type="ARBA" id="ARBA00023004"/>
    </source>
</evidence>
<evidence type="ECO:0000313" key="16">
    <source>
        <dbReference type="Proteomes" id="UP001417504"/>
    </source>
</evidence>
<evidence type="ECO:0000313" key="15">
    <source>
        <dbReference type="EMBL" id="KAK9102254.1"/>
    </source>
</evidence>
<evidence type="ECO:0000256" key="3">
    <source>
        <dbReference type="ARBA" id="ARBA00005286"/>
    </source>
</evidence>
<keyword evidence="10 13" id="KW-0408">Iron</keyword>
<dbReference type="InterPro" id="IPR007828">
    <property type="entry name" value="Inositol_oxygenase"/>
</dbReference>
<keyword evidence="6 14" id="KW-0963">Cytoplasm</keyword>
<comment type="caution">
    <text evidence="15">The sequence shown here is derived from an EMBL/GenBank/DDBJ whole genome shotgun (WGS) entry which is preliminary data.</text>
</comment>
<sequence length="272" mass="31645">MRSITSSGIMRRRAEGGIQWRNSTGRTTSIRPLILPRRRKRNMGSSKWQNLAYGNVVNYLINTSMRVIRTLTIPRLSIFFRLLKRFKGTTPTKIGCISLHLFMVYQSISISIRCVNYELCDMEGTFLDNIQLIYPIRSYLFIADLGKVLLHPSFGGEPQWPVVGDTFPLGCAFDKSIVHHQHFKDNPDFHNPAFNTKLRIYSENCGLENVTMSWVLNIEVQVLYWKRAKPLVPHRRERSRRETTLHFHQLLSLSSDFIHFMPCIDRELTSIS</sequence>
<evidence type="ECO:0000256" key="12">
    <source>
        <dbReference type="ARBA" id="ARBA00048271"/>
    </source>
</evidence>
<dbReference type="GO" id="GO:0019310">
    <property type="term" value="P:inositol catabolic process"/>
    <property type="evidence" value="ECO:0007669"/>
    <property type="project" value="UniProtKB-UniRule"/>
</dbReference>
<evidence type="ECO:0000256" key="4">
    <source>
        <dbReference type="ARBA" id="ARBA00011919"/>
    </source>
</evidence>
<evidence type="ECO:0000256" key="5">
    <source>
        <dbReference type="ARBA" id="ARBA00019269"/>
    </source>
</evidence>
<evidence type="ECO:0000256" key="6">
    <source>
        <dbReference type="ARBA" id="ARBA00022490"/>
    </source>
</evidence>
<evidence type="ECO:0000256" key="14">
    <source>
        <dbReference type="RuleBase" id="RU367039"/>
    </source>
</evidence>
<dbReference type="EC" id="1.13.99.1" evidence="4 14"/>
<dbReference type="SUPFAM" id="SSF109604">
    <property type="entry name" value="HD-domain/PDEase-like"/>
    <property type="match status" value="1"/>
</dbReference>
<dbReference type="GO" id="GO:0005737">
    <property type="term" value="C:cytoplasm"/>
    <property type="evidence" value="ECO:0007669"/>
    <property type="project" value="UniProtKB-SubCell"/>
</dbReference>
<keyword evidence="9 14" id="KW-0560">Oxidoreductase</keyword>
<dbReference type="Proteomes" id="UP001417504">
    <property type="component" value="Unassembled WGS sequence"/>
</dbReference>
<evidence type="ECO:0000256" key="11">
    <source>
        <dbReference type="ARBA" id="ARBA00029668"/>
    </source>
</evidence>
<dbReference type="EMBL" id="JBBNAE010000008">
    <property type="protein sequence ID" value="KAK9102254.1"/>
    <property type="molecule type" value="Genomic_DNA"/>
</dbReference>
<comment type="cofactor">
    <cofactor evidence="13 14">
        <name>Fe cation</name>
        <dbReference type="ChEBI" id="CHEBI:24875"/>
    </cofactor>
    <text evidence="13 14">Binds 2 iron ions per subunit.</text>
</comment>
<evidence type="ECO:0000256" key="2">
    <source>
        <dbReference type="ARBA" id="ARBA00005167"/>
    </source>
</evidence>
<reference evidence="15 16" key="1">
    <citation type="submission" date="2024-01" db="EMBL/GenBank/DDBJ databases">
        <title>Genome assemblies of Stephania.</title>
        <authorList>
            <person name="Yang L."/>
        </authorList>
    </citation>
    <scope>NUCLEOTIDE SEQUENCE [LARGE SCALE GENOMIC DNA]</scope>
    <source>
        <strain evidence="15">QJT</strain>
        <tissue evidence="15">Leaf</tissue>
    </source>
</reference>
<protein>
    <recommendedName>
        <fullName evidence="5 14">Inositol oxygenase</fullName>
        <ecNumber evidence="4 14">1.13.99.1</ecNumber>
    </recommendedName>
    <alternativeName>
        <fullName evidence="11 14">Myo-inositol oxygenase</fullName>
    </alternativeName>
</protein>
<dbReference type="PANTHER" id="PTHR12588:SF0">
    <property type="entry name" value="INOSITOL OXYGENASE"/>
    <property type="match status" value="1"/>
</dbReference>
<accession>A0AAP0HZS8</accession>
<proteinExistence type="inferred from homology"/>
<organism evidence="15 16">
    <name type="scientific">Stephania japonica</name>
    <dbReference type="NCBI Taxonomy" id="461633"/>
    <lineage>
        <taxon>Eukaryota</taxon>
        <taxon>Viridiplantae</taxon>
        <taxon>Streptophyta</taxon>
        <taxon>Embryophyta</taxon>
        <taxon>Tracheophyta</taxon>
        <taxon>Spermatophyta</taxon>
        <taxon>Magnoliopsida</taxon>
        <taxon>Ranunculales</taxon>
        <taxon>Menispermaceae</taxon>
        <taxon>Menispermoideae</taxon>
        <taxon>Cissampelideae</taxon>
        <taxon>Stephania</taxon>
    </lineage>
</organism>
<dbReference type="GO" id="GO:0005506">
    <property type="term" value="F:iron ion binding"/>
    <property type="evidence" value="ECO:0007669"/>
    <property type="project" value="InterPro"/>
</dbReference>
<name>A0AAP0HZS8_9MAGN</name>
<keyword evidence="8 13" id="KW-0479">Metal-binding</keyword>
<dbReference type="PANTHER" id="PTHR12588">
    <property type="entry name" value="MYOINOSITOL OXYGENASE"/>
    <property type="match status" value="1"/>
</dbReference>
<dbReference type="GO" id="GO:0050113">
    <property type="term" value="F:inositol oxygenase activity"/>
    <property type="evidence" value="ECO:0007669"/>
    <property type="project" value="UniProtKB-UniRule"/>
</dbReference>
<evidence type="ECO:0000256" key="8">
    <source>
        <dbReference type="ARBA" id="ARBA00022723"/>
    </source>
</evidence>
<comment type="similarity">
    <text evidence="3 14">Belongs to the myo-inositol oxygenase family.</text>
</comment>
<dbReference type="AlphaFoldDB" id="A0AAP0HZS8"/>
<dbReference type="Pfam" id="PF05153">
    <property type="entry name" value="MIOX"/>
    <property type="match status" value="1"/>
</dbReference>